<dbReference type="RefSeq" id="WP_102278062.1">
    <property type="nucleotide sequence ID" value="NZ_JAJGZN020000002.1"/>
</dbReference>
<reference key="1">
    <citation type="submission" date="2016-07" db="EMBL/GenBank/DDBJ databases">
        <title>Nontailed viruses are major unrecognized killers of bacteria in the ocean.</title>
        <authorList>
            <person name="Kauffman K."/>
            <person name="Hussain F."/>
            <person name="Yang J."/>
            <person name="Arevalo P."/>
            <person name="Brown J."/>
            <person name="Cutler M."/>
            <person name="Kelly L."/>
            <person name="Polz M.F."/>
        </authorList>
    </citation>
    <scope>NUCLEOTIDE SEQUENCE [LARGE SCALE GENOMIC DNA]</scope>
    <source>
        <strain>10N.261.52.F7</strain>
    </source>
</reference>
<evidence type="ECO:0000313" key="1">
    <source>
        <dbReference type="EMBL" id="PMK48067.1"/>
    </source>
</evidence>
<name>A0AB36XNG0_9VIBR</name>
<organism evidence="1">
    <name type="scientific">Vibrio lentus</name>
    <dbReference type="NCBI Taxonomy" id="136468"/>
    <lineage>
        <taxon>Bacteria</taxon>
        <taxon>Pseudomonadati</taxon>
        <taxon>Pseudomonadota</taxon>
        <taxon>Gammaproteobacteria</taxon>
        <taxon>Vibrionales</taxon>
        <taxon>Vibrionaceae</taxon>
        <taxon>Vibrio</taxon>
    </lineage>
</organism>
<sequence>MRSISKKCVVQLHDYIEEYRQVACVESKELDAISLLIRLLALQSKQITKSDRETLASHINDLISAELVFAQRMELEEAETILVDSMKILLDKN</sequence>
<protein>
    <submittedName>
        <fullName evidence="1">Uncharacterized protein</fullName>
    </submittedName>
</protein>
<proteinExistence type="predicted"/>
<comment type="caution">
    <text evidence="1">The sequence shown here is derived from an EMBL/GenBank/DDBJ whole genome shotgun (WGS) entry which is preliminary data.</text>
</comment>
<dbReference type="EMBL" id="MCXM01000011">
    <property type="protein sequence ID" value="PMK48067.1"/>
    <property type="molecule type" value="Genomic_DNA"/>
</dbReference>
<reference evidence="1" key="2">
    <citation type="submission" date="2016-07" db="EMBL/GenBank/DDBJ databases">
        <authorList>
            <person name="Kauffman K."/>
            <person name="Arevalo P."/>
            <person name="Polz M.F."/>
        </authorList>
    </citation>
    <scope>NUCLEOTIDE SEQUENCE</scope>
    <source>
        <strain evidence="1">10N.261.52.F7</strain>
    </source>
</reference>
<accession>A0AB36XNG0</accession>
<gene>
    <name evidence="1" type="ORF">BCT99_14430</name>
</gene>
<dbReference type="AlphaFoldDB" id="A0AB36XNG0"/>
<reference evidence="1" key="3">
    <citation type="journal article" date="2018" name="Nature">
        <title>A major lineage of non-tailed dsDNA viruses as unrecognized killers of marine bacteria.</title>
        <authorList>
            <person name="Kauffman K.M."/>
            <person name="Hussain F.A."/>
            <person name="Yang J."/>
            <person name="Arevalo P."/>
            <person name="Brown J.M."/>
            <person name="Chang W.K."/>
            <person name="VanInsberghe D."/>
            <person name="Elsherbini J."/>
            <person name="Sharma R.S."/>
            <person name="Cutler M.B."/>
            <person name="Kelly L."/>
            <person name="Polz M.F."/>
        </authorList>
    </citation>
    <scope>NUCLEOTIDE SEQUENCE</scope>
    <source>
        <strain evidence="1">10N.261.52.F7</strain>
    </source>
</reference>